<dbReference type="EMBL" id="LTAN01000004">
    <property type="protein sequence ID" value="OBR10977.1"/>
    <property type="molecule type" value="Genomic_DNA"/>
</dbReference>
<dbReference type="AlphaFoldDB" id="A0A1B7YFX0"/>
<comment type="caution">
    <text evidence="1">The sequence shown here is derived from an EMBL/GenBank/DDBJ whole genome shotgun (WGS) entry which is preliminary data.</text>
</comment>
<organism evidence="1 2">
    <name type="scientific">Colletotrichum higginsianum (strain IMI 349063)</name>
    <name type="common">Crucifer anthracnose fungus</name>
    <dbReference type="NCBI Taxonomy" id="759273"/>
    <lineage>
        <taxon>Eukaryota</taxon>
        <taxon>Fungi</taxon>
        <taxon>Dikarya</taxon>
        <taxon>Ascomycota</taxon>
        <taxon>Pezizomycotina</taxon>
        <taxon>Sordariomycetes</taxon>
        <taxon>Hypocreomycetidae</taxon>
        <taxon>Glomerellales</taxon>
        <taxon>Glomerellaceae</taxon>
        <taxon>Colletotrichum</taxon>
        <taxon>Colletotrichum destructivum species complex</taxon>
    </lineage>
</organism>
<accession>A0A1B7YFX0</accession>
<evidence type="ECO:0000313" key="2">
    <source>
        <dbReference type="Proteomes" id="UP000092177"/>
    </source>
</evidence>
<protein>
    <submittedName>
        <fullName evidence="1">Uncharacterized protein</fullName>
    </submittedName>
</protein>
<dbReference type="Proteomes" id="UP000092177">
    <property type="component" value="Chromosome 4"/>
</dbReference>
<sequence>MSNAGDPPVVVNEVVNKTETAAVAAAPNEIVVASRPGDLAVVPAGARVLNEVVTTQVFPNHGPGPMGFQLCSNCRRYWHTSLTDPFCHRCRFGIGYDRGYDRGCGGGGHGRCGYDRCSHCERFRIADGGVGCRGGGIGICRDRCGRPALCRPVPRRLAYEKKTVKRYYY</sequence>
<evidence type="ECO:0000313" key="1">
    <source>
        <dbReference type="EMBL" id="OBR10977.1"/>
    </source>
</evidence>
<dbReference type="KEGG" id="chig:CH63R_06669"/>
<dbReference type="GeneID" id="28865751"/>
<dbReference type="VEuPathDB" id="FungiDB:CH63R_06669"/>
<dbReference type="RefSeq" id="XP_018159494.1">
    <property type="nucleotide sequence ID" value="XM_018301644.1"/>
</dbReference>
<keyword evidence="2" id="KW-1185">Reference proteome</keyword>
<proteinExistence type="predicted"/>
<gene>
    <name evidence="1" type="ORF">CH63R_06669</name>
</gene>
<dbReference type="OrthoDB" id="4845731at2759"/>
<reference evidence="2" key="1">
    <citation type="journal article" date="2017" name="BMC Genomics">
        <title>Gapless genome assembly of Colletotrichum higginsianum reveals chromosome structure and association of transposable elements with secondary metabolite gene clusters.</title>
        <authorList>
            <person name="Dallery J.-F."/>
            <person name="Lapalu N."/>
            <person name="Zampounis A."/>
            <person name="Pigne S."/>
            <person name="Luyten I."/>
            <person name="Amselem J."/>
            <person name="Wittenberg A.H.J."/>
            <person name="Zhou S."/>
            <person name="de Queiroz M.V."/>
            <person name="Robin G.P."/>
            <person name="Auger A."/>
            <person name="Hainaut M."/>
            <person name="Henrissat B."/>
            <person name="Kim K.-T."/>
            <person name="Lee Y.-H."/>
            <person name="Lespinet O."/>
            <person name="Schwartz D.C."/>
            <person name="Thon M.R."/>
            <person name="O'Connell R.J."/>
        </authorList>
    </citation>
    <scope>NUCLEOTIDE SEQUENCE [LARGE SCALE GENOMIC DNA]</scope>
    <source>
        <strain evidence="2">IMI 349063</strain>
    </source>
</reference>
<name>A0A1B7YFX0_COLHI</name>